<dbReference type="InterPro" id="IPR000719">
    <property type="entry name" value="Prot_kinase_dom"/>
</dbReference>
<dbReference type="Pfam" id="PF00069">
    <property type="entry name" value="Pkinase"/>
    <property type="match status" value="1"/>
</dbReference>
<evidence type="ECO:0000256" key="3">
    <source>
        <dbReference type="ARBA" id="ARBA00022679"/>
    </source>
</evidence>
<dbReference type="GO" id="GO:0007165">
    <property type="term" value="P:signal transduction"/>
    <property type="evidence" value="ECO:0007669"/>
    <property type="project" value="TreeGrafter"/>
</dbReference>
<dbReference type="GO" id="GO:0005524">
    <property type="term" value="F:ATP binding"/>
    <property type="evidence" value="ECO:0007669"/>
    <property type="project" value="UniProtKB-UniRule"/>
</dbReference>
<dbReference type="EMBL" id="KV918817">
    <property type="protein sequence ID" value="OSX78238.1"/>
    <property type="molecule type" value="Genomic_DNA"/>
</dbReference>
<keyword evidence="2 10" id="KW-0723">Serine/threonine-protein kinase</keyword>
<dbReference type="AlphaFoldDB" id="A0A1X6PBJ5"/>
<dbReference type="Proteomes" id="UP000218209">
    <property type="component" value="Unassembled WGS sequence"/>
</dbReference>
<sequence length="392" mass="43208">MAVMDRPWSCRPVCRWWNLLVAYVLHACCCAGEYTVGEELGRGGFGVVYHATHSDRATVEVAIKTVHKRRCGSVCDRDMREIKVWEHLQNVAPGHVVSLLDVKQSKSKIFVIMELMRGGDLSDTMRQGNVRDERDAWRLFSQLTAGVAACHGASVCHRDLKPKNLLMTGRDGTLKVADFGLATRLAGVADALPPASGLSPDYAAPEVLRRLTCDGYEADMLSCGYKADMWSCGVILFELLTGYLPFEPYLQGYLSDAIAARDHRRVRYPPCMADGAKHLLSKLLDANPTNRWSVCEVQGHPWLKGGLAAPSVGGGDDVVSLGNFVATALDGRPACQIAEVVRLLGTHDVYCVQDLEALVRSTRTSDRLKSWLLRKGFQRMTVERLTLYLVGA</sequence>
<organism evidence="13 14">
    <name type="scientific">Porphyra umbilicalis</name>
    <name type="common">Purple laver</name>
    <name type="synonym">Red alga</name>
    <dbReference type="NCBI Taxonomy" id="2786"/>
    <lineage>
        <taxon>Eukaryota</taxon>
        <taxon>Rhodophyta</taxon>
        <taxon>Bangiophyceae</taxon>
        <taxon>Bangiales</taxon>
        <taxon>Bangiaceae</taxon>
        <taxon>Porphyra</taxon>
    </lineage>
</organism>
<evidence type="ECO:0000256" key="7">
    <source>
        <dbReference type="ARBA" id="ARBA00047899"/>
    </source>
</evidence>
<dbReference type="PROSITE" id="PS50011">
    <property type="entry name" value="PROTEIN_KINASE_DOM"/>
    <property type="match status" value="1"/>
</dbReference>
<evidence type="ECO:0000256" key="1">
    <source>
        <dbReference type="ARBA" id="ARBA00012513"/>
    </source>
</evidence>
<comment type="catalytic activity">
    <reaction evidence="7">
        <text>L-threonyl-[protein] + ATP = O-phospho-L-threonyl-[protein] + ADP + H(+)</text>
        <dbReference type="Rhea" id="RHEA:46608"/>
        <dbReference type="Rhea" id="RHEA-COMP:11060"/>
        <dbReference type="Rhea" id="RHEA-COMP:11605"/>
        <dbReference type="ChEBI" id="CHEBI:15378"/>
        <dbReference type="ChEBI" id="CHEBI:30013"/>
        <dbReference type="ChEBI" id="CHEBI:30616"/>
        <dbReference type="ChEBI" id="CHEBI:61977"/>
        <dbReference type="ChEBI" id="CHEBI:456216"/>
        <dbReference type="EC" id="2.7.11.1"/>
    </reaction>
</comment>
<keyword evidence="4 9" id="KW-0547">Nucleotide-binding</keyword>
<feature type="domain" description="Protein kinase" evidence="12">
    <location>
        <begin position="34"/>
        <end position="303"/>
    </location>
</feature>
<gene>
    <name evidence="13" type="ORF">BU14_0115s0009</name>
</gene>
<evidence type="ECO:0000256" key="8">
    <source>
        <dbReference type="ARBA" id="ARBA00048679"/>
    </source>
</evidence>
<keyword evidence="6 9" id="KW-0067">ATP-binding</keyword>
<dbReference type="OrthoDB" id="504170at2759"/>
<evidence type="ECO:0000256" key="10">
    <source>
        <dbReference type="RuleBase" id="RU000304"/>
    </source>
</evidence>
<reference evidence="13 14" key="1">
    <citation type="submission" date="2017-03" db="EMBL/GenBank/DDBJ databases">
        <title>WGS assembly of Porphyra umbilicalis.</title>
        <authorList>
            <person name="Brawley S.H."/>
            <person name="Blouin N.A."/>
            <person name="Ficko-Blean E."/>
            <person name="Wheeler G.L."/>
            <person name="Lohr M."/>
            <person name="Goodson H.V."/>
            <person name="Jenkins J.W."/>
            <person name="Blaby-Haas C.E."/>
            <person name="Helliwell K.E."/>
            <person name="Chan C."/>
            <person name="Marriage T."/>
            <person name="Bhattacharya D."/>
            <person name="Klein A.S."/>
            <person name="Badis Y."/>
            <person name="Brodie J."/>
            <person name="Cao Y."/>
            <person name="Collen J."/>
            <person name="Dittami S.M."/>
            <person name="Gachon C.M."/>
            <person name="Green B.R."/>
            <person name="Karpowicz S."/>
            <person name="Kim J.W."/>
            <person name="Kudahl U."/>
            <person name="Lin S."/>
            <person name="Michel G."/>
            <person name="Mittag M."/>
            <person name="Olson B.J."/>
            <person name="Pangilinan J."/>
            <person name="Peng Y."/>
            <person name="Qiu H."/>
            <person name="Shu S."/>
            <person name="Singer J.T."/>
            <person name="Smith A.G."/>
            <person name="Sprecher B.N."/>
            <person name="Wagner V."/>
            <person name="Wang W."/>
            <person name="Wang Z.-Y."/>
            <person name="Yan J."/>
            <person name="Yarish C."/>
            <person name="Zoeuner-Riek S."/>
            <person name="Zhuang Y."/>
            <person name="Zou Y."/>
            <person name="Lindquist E.A."/>
            <person name="Grimwood J."/>
            <person name="Barry K."/>
            <person name="Rokhsar D.S."/>
            <person name="Schmutz J."/>
            <person name="Stiller J.W."/>
            <person name="Grossman A.R."/>
            <person name="Prochnik S.E."/>
        </authorList>
    </citation>
    <scope>NUCLEOTIDE SEQUENCE [LARGE SCALE GENOMIC DNA]</scope>
    <source>
        <strain evidence="13">4086291</strain>
    </source>
</reference>
<evidence type="ECO:0000313" key="13">
    <source>
        <dbReference type="EMBL" id="OSX78238.1"/>
    </source>
</evidence>
<keyword evidence="5" id="KW-0418">Kinase</keyword>
<feature type="binding site" evidence="9">
    <location>
        <position position="64"/>
    </location>
    <ligand>
        <name>ATP</name>
        <dbReference type="ChEBI" id="CHEBI:30616"/>
    </ligand>
</feature>
<dbReference type="FunFam" id="1.10.510.10:FF:000571">
    <property type="entry name" value="Maternal embryonic leucine zipper kinase"/>
    <property type="match status" value="1"/>
</dbReference>
<dbReference type="SMART" id="SM00220">
    <property type="entry name" value="S_TKc"/>
    <property type="match status" value="1"/>
</dbReference>
<keyword evidence="3" id="KW-0808">Transferase</keyword>
<evidence type="ECO:0000313" key="14">
    <source>
        <dbReference type="Proteomes" id="UP000218209"/>
    </source>
</evidence>
<dbReference type="SUPFAM" id="SSF56112">
    <property type="entry name" value="Protein kinase-like (PK-like)"/>
    <property type="match status" value="1"/>
</dbReference>
<dbReference type="PANTHER" id="PTHR43895">
    <property type="entry name" value="CALCIUM/CALMODULIN-DEPENDENT PROTEIN KINASE KINASE-RELATED"/>
    <property type="match status" value="1"/>
</dbReference>
<evidence type="ECO:0000256" key="9">
    <source>
        <dbReference type="PROSITE-ProRule" id="PRU10141"/>
    </source>
</evidence>
<protein>
    <recommendedName>
        <fullName evidence="1">non-specific serine/threonine protein kinase</fullName>
        <ecNumber evidence="1">2.7.11.1</ecNumber>
    </recommendedName>
</protein>
<dbReference type="InterPro" id="IPR011009">
    <property type="entry name" value="Kinase-like_dom_sf"/>
</dbReference>
<dbReference type="Gene3D" id="1.10.510.10">
    <property type="entry name" value="Transferase(Phosphotransferase) domain 1"/>
    <property type="match status" value="1"/>
</dbReference>
<proteinExistence type="inferred from homology"/>
<dbReference type="EC" id="2.7.11.1" evidence="1"/>
<dbReference type="InterPro" id="IPR017441">
    <property type="entry name" value="Protein_kinase_ATP_BS"/>
</dbReference>
<feature type="signal peptide" evidence="11">
    <location>
        <begin position="1"/>
        <end position="32"/>
    </location>
</feature>
<comment type="catalytic activity">
    <reaction evidence="8">
        <text>L-seryl-[protein] + ATP = O-phospho-L-seryl-[protein] + ADP + H(+)</text>
        <dbReference type="Rhea" id="RHEA:17989"/>
        <dbReference type="Rhea" id="RHEA-COMP:9863"/>
        <dbReference type="Rhea" id="RHEA-COMP:11604"/>
        <dbReference type="ChEBI" id="CHEBI:15378"/>
        <dbReference type="ChEBI" id="CHEBI:29999"/>
        <dbReference type="ChEBI" id="CHEBI:30616"/>
        <dbReference type="ChEBI" id="CHEBI:83421"/>
        <dbReference type="ChEBI" id="CHEBI:456216"/>
        <dbReference type="EC" id="2.7.11.1"/>
    </reaction>
</comment>
<feature type="chain" id="PRO_5013253695" description="non-specific serine/threonine protein kinase" evidence="11">
    <location>
        <begin position="33"/>
        <end position="392"/>
    </location>
</feature>
<dbReference type="PROSITE" id="PS00107">
    <property type="entry name" value="PROTEIN_KINASE_ATP"/>
    <property type="match status" value="1"/>
</dbReference>
<accession>A0A1X6PBJ5</accession>
<name>A0A1X6PBJ5_PORUM</name>
<keyword evidence="14" id="KW-1185">Reference proteome</keyword>
<evidence type="ECO:0000259" key="12">
    <source>
        <dbReference type="PROSITE" id="PS50011"/>
    </source>
</evidence>
<evidence type="ECO:0000256" key="11">
    <source>
        <dbReference type="SAM" id="SignalP"/>
    </source>
</evidence>
<dbReference type="PANTHER" id="PTHR43895:SF32">
    <property type="entry name" value="SERINE_THREONINE-PROTEIN KINASE CHK1"/>
    <property type="match status" value="1"/>
</dbReference>
<keyword evidence="11" id="KW-0732">Signal</keyword>
<evidence type="ECO:0000256" key="4">
    <source>
        <dbReference type="ARBA" id="ARBA00022741"/>
    </source>
</evidence>
<dbReference type="GO" id="GO:0004674">
    <property type="term" value="F:protein serine/threonine kinase activity"/>
    <property type="evidence" value="ECO:0007669"/>
    <property type="project" value="UniProtKB-KW"/>
</dbReference>
<evidence type="ECO:0000256" key="5">
    <source>
        <dbReference type="ARBA" id="ARBA00022777"/>
    </source>
</evidence>
<dbReference type="InterPro" id="IPR008271">
    <property type="entry name" value="Ser/Thr_kinase_AS"/>
</dbReference>
<evidence type="ECO:0000256" key="2">
    <source>
        <dbReference type="ARBA" id="ARBA00022527"/>
    </source>
</evidence>
<dbReference type="PROSITE" id="PS00108">
    <property type="entry name" value="PROTEIN_KINASE_ST"/>
    <property type="match status" value="1"/>
</dbReference>
<evidence type="ECO:0000256" key="6">
    <source>
        <dbReference type="ARBA" id="ARBA00022840"/>
    </source>
</evidence>
<comment type="similarity">
    <text evidence="10">Belongs to the protein kinase superfamily.</text>
</comment>